<protein>
    <submittedName>
        <fullName evidence="2">ABC transporter, ATP-binding family protein</fullName>
    </submittedName>
</protein>
<reference evidence="2 3" key="1">
    <citation type="submission" date="2009-02" db="EMBL/GenBank/DDBJ databases">
        <title>The Genome Sequence of Oxalobacter formigenes OXCC13.</title>
        <authorList>
            <consortium name="The Broad Institute Genome Sequencing Platform"/>
            <person name="Ward D."/>
            <person name="Young S.K."/>
            <person name="Kodira C.D."/>
            <person name="Zeng Q."/>
            <person name="Koehrsen M."/>
            <person name="Alvarado L."/>
            <person name="Berlin A."/>
            <person name="Borenstein D."/>
            <person name="Chen Z."/>
            <person name="Engels R."/>
            <person name="Freedman E."/>
            <person name="Gellesch M."/>
            <person name="Goldberg J."/>
            <person name="Griggs A."/>
            <person name="Gujja S."/>
            <person name="Heiman D."/>
            <person name="Hepburn T."/>
            <person name="Howarth C."/>
            <person name="Jen D."/>
            <person name="Larson L."/>
            <person name="Lewis B."/>
            <person name="Mehta T."/>
            <person name="Park D."/>
            <person name="Pearson M."/>
            <person name="Roberts A."/>
            <person name="Saif S."/>
            <person name="Shea T."/>
            <person name="Shenoy N."/>
            <person name="Sisk P."/>
            <person name="Stolte C."/>
            <person name="Sykes S."/>
            <person name="Walk T."/>
            <person name="White J."/>
            <person name="Yandava C."/>
            <person name="Allison M.J."/>
            <person name="Lander E."/>
            <person name="Nusbaum C."/>
            <person name="Galagan J."/>
            <person name="Birren B."/>
        </authorList>
    </citation>
    <scope>NUCLEOTIDE SEQUENCE [LARGE SCALE GENOMIC DNA]</scope>
    <source>
        <strain evidence="2 3">OXCC13</strain>
    </source>
</reference>
<keyword evidence="2" id="KW-0067">ATP-binding</keyword>
<organism evidence="2 3">
    <name type="scientific">Oxalobacter formigenes OXCC13</name>
    <dbReference type="NCBI Taxonomy" id="556269"/>
    <lineage>
        <taxon>Bacteria</taxon>
        <taxon>Pseudomonadati</taxon>
        <taxon>Pseudomonadota</taxon>
        <taxon>Betaproteobacteria</taxon>
        <taxon>Burkholderiales</taxon>
        <taxon>Oxalobacteraceae</taxon>
        <taxon>Oxalobacter</taxon>
    </lineage>
</organism>
<dbReference type="RefSeq" id="WP_005879868.1">
    <property type="nucleotide sequence ID" value="NZ_CP019430.1"/>
</dbReference>
<feature type="domain" description="Transglutaminase-like" evidence="1">
    <location>
        <begin position="24"/>
        <end position="129"/>
    </location>
</feature>
<name>C3X893_OXAFO</name>
<dbReference type="InterPro" id="IPR038765">
    <property type="entry name" value="Papain-like_cys_pep_sf"/>
</dbReference>
<proteinExistence type="predicted"/>
<evidence type="ECO:0000313" key="2">
    <source>
        <dbReference type="EMBL" id="EEO29419.1"/>
    </source>
</evidence>
<dbReference type="OrthoDB" id="5296450at2"/>
<dbReference type="SUPFAM" id="SSF54001">
    <property type="entry name" value="Cysteine proteinases"/>
    <property type="match status" value="1"/>
</dbReference>
<dbReference type="STRING" id="847.BRW83_1799"/>
<gene>
    <name evidence="2" type="ORF">OFBG_00447</name>
</gene>
<sequence>MSVDIFLQETSYIDYSSPIVRDQAKALFKSVNSELEKVRIAFEFVRDEISHSLDVNAPVVTAKASDVLKHKTGICHAKANLLAALLRSQRIPTGMCYQHLTKKDDDSEGYCVHCFNAVHVGHRWIKLDARGNNDRVSVAFSLHDPAIAFANRPQYNEFFWPGIFANPHRASMNALEAAKNMQELLKALPDHMLEDPDIVEVEAEDVRLRSWFW</sequence>
<dbReference type="GO" id="GO:0005524">
    <property type="term" value="F:ATP binding"/>
    <property type="evidence" value="ECO:0007669"/>
    <property type="project" value="UniProtKB-KW"/>
</dbReference>
<accession>C3X893</accession>
<dbReference type="EMBL" id="GG658170">
    <property type="protein sequence ID" value="EEO29419.1"/>
    <property type="molecule type" value="Genomic_DNA"/>
</dbReference>
<dbReference type="PANTHER" id="PTHR33490:SF3">
    <property type="entry name" value="CONSERVED INTEGRAL MEMBRANE PROTEIN"/>
    <property type="match status" value="1"/>
</dbReference>
<dbReference type="eggNOG" id="COG1305">
    <property type="taxonomic scope" value="Bacteria"/>
</dbReference>
<dbReference type="Gene3D" id="3.10.620.30">
    <property type="match status" value="1"/>
</dbReference>
<evidence type="ECO:0000259" key="1">
    <source>
        <dbReference type="Pfam" id="PF01841"/>
    </source>
</evidence>
<dbReference type="Proteomes" id="UP000005089">
    <property type="component" value="Unassembled WGS sequence"/>
</dbReference>
<dbReference type="Pfam" id="PF01841">
    <property type="entry name" value="Transglut_core"/>
    <property type="match status" value="1"/>
</dbReference>
<dbReference type="AlphaFoldDB" id="C3X893"/>
<dbReference type="HOGENOM" id="CLU_107900_0_0_4"/>
<dbReference type="GeneID" id="77135639"/>
<keyword evidence="2" id="KW-0547">Nucleotide-binding</keyword>
<dbReference type="InterPro" id="IPR002931">
    <property type="entry name" value="Transglutaminase-like"/>
</dbReference>
<dbReference type="PANTHER" id="PTHR33490">
    <property type="entry name" value="BLR5614 PROTEIN-RELATED"/>
    <property type="match status" value="1"/>
</dbReference>
<evidence type="ECO:0000313" key="3">
    <source>
        <dbReference type="Proteomes" id="UP000005089"/>
    </source>
</evidence>
<keyword evidence="3" id="KW-1185">Reference proteome</keyword>